<keyword evidence="8" id="KW-1185">Reference proteome</keyword>
<comment type="caution">
    <text evidence="7">The sequence shown here is derived from an EMBL/GenBank/DDBJ whole genome shotgun (WGS) entry which is preliminary data.</text>
</comment>
<dbReference type="Gene3D" id="1.20.1250.20">
    <property type="entry name" value="MFS general substrate transporter like domains"/>
    <property type="match status" value="2"/>
</dbReference>
<sequence length="571" mass="61277">MSIHKSDETTPLLGDEAAAKADYVTFPDPCDEDGVSWVSPRGFWWIETALWANVFLSGFDSTITASTYALVSSDFDAANEASWLTTSYLITCTAFQPLYGRFSDVFGRRACFFVCTVTFMAGCLGCAAAPTMLELVLMRALTGFGGGGLITMATIINSDMIPFRHRGMYQAMQNVLVGFGAILAASLGGMIAESIGWRWCFLLQVPVSLLALFVGYLVLENPRGTLAGGGERLRGDEEHDDPLRSRWSRWQSRLGGWWSDFVRYIDITGATVLVMALVLQLAGLSLGGNEFAWCSAPVVASLAVSVAMMALFVVTEARTTAMPVIPLGLLSGWQPAAVQLSNVFSGMCAYAYMFMIPLYFQAVLGESPSAVGIRLVFPSLSTLVGGVIAGYLMHHGCGLAYNVRFGTALMLVGNLLAVRMPGQPGGSWWMETLCLVPANVGVGMTNPSLLFSVIRLFEHKEQAVATSTVYLIRSMGNIYGVTLTSAVVQNALVAGLPVALGDIAGKDQIVERLRRSVFALDDLPPDLRAAARGVYCNALRIAFGVSAAFALLSFAFSFAVKSRSLKRGGGK</sequence>
<evidence type="ECO:0000313" key="8">
    <source>
        <dbReference type="Proteomes" id="UP001586593"/>
    </source>
</evidence>
<feature type="transmembrane region" description="Helical" evidence="5">
    <location>
        <begin position="295"/>
        <end position="315"/>
    </location>
</feature>
<feature type="transmembrane region" description="Helical" evidence="5">
    <location>
        <begin position="478"/>
        <end position="500"/>
    </location>
</feature>
<reference evidence="7 8" key="1">
    <citation type="journal article" date="2024" name="Commun. Biol.">
        <title>Comparative genomic analysis of thermophilic fungi reveals convergent evolutionary adaptations and gene losses.</title>
        <authorList>
            <person name="Steindorff A.S."/>
            <person name="Aguilar-Pontes M.V."/>
            <person name="Robinson A.J."/>
            <person name="Andreopoulos B."/>
            <person name="LaButti K."/>
            <person name="Kuo A."/>
            <person name="Mondo S."/>
            <person name="Riley R."/>
            <person name="Otillar R."/>
            <person name="Haridas S."/>
            <person name="Lipzen A."/>
            <person name="Grimwood J."/>
            <person name="Schmutz J."/>
            <person name="Clum A."/>
            <person name="Reid I.D."/>
            <person name="Moisan M.C."/>
            <person name="Butler G."/>
            <person name="Nguyen T.T.M."/>
            <person name="Dewar K."/>
            <person name="Conant G."/>
            <person name="Drula E."/>
            <person name="Henrissat B."/>
            <person name="Hansel C."/>
            <person name="Singer S."/>
            <person name="Hutchinson M.I."/>
            <person name="de Vries R.P."/>
            <person name="Natvig D.O."/>
            <person name="Powell A.J."/>
            <person name="Tsang A."/>
            <person name="Grigoriev I.V."/>
        </authorList>
    </citation>
    <scope>NUCLEOTIDE SEQUENCE [LARGE SCALE GENOMIC DNA]</scope>
    <source>
        <strain evidence="7 8">ATCC 24622</strain>
    </source>
</reference>
<feature type="transmembrane region" description="Helical" evidence="5">
    <location>
        <begin position="399"/>
        <end position="418"/>
    </location>
</feature>
<proteinExistence type="predicted"/>
<feature type="transmembrane region" description="Helical" evidence="5">
    <location>
        <begin position="261"/>
        <end position="283"/>
    </location>
</feature>
<keyword evidence="3 5" id="KW-1133">Transmembrane helix</keyword>
<organism evidence="7 8">
    <name type="scientific">Phialemonium thermophilum</name>
    <dbReference type="NCBI Taxonomy" id="223376"/>
    <lineage>
        <taxon>Eukaryota</taxon>
        <taxon>Fungi</taxon>
        <taxon>Dikarya</taxon>
        <taxon>Ascomycota</taxon>
        <taxon>Pezizomycotina</taxon>
        <taxon>Sordariomycetes</taxon>
        <taxon>Sordariomycetidae</taxon>
        <taxon>Cephalothecales</taxon>
        <taxon>Cephalothecaceae</taxon>
        <taxon>Phialemonium</taxon>
    </lineage>
</organism>
<dbReference type="Proteomes" id="UP001586593">
    <property type="component" value="Unassembled WGS sequence"/>
</dbReference>
<evidence type="ECO:0000256" key="2">
    <source>
        <dbReference type="ARBA" id="ARBA00022692"/>
    </source>
</evidence>
<protein>
    <recommendedName>
        <fullName evidence="6">Major facilitator superfamily (MFS) profile domain-containing protein</fullName>
    </recommendedName>
</protein>
<keyword evidence="4 5" id="KW-0472">Membrane</keyword>
<dbReference type="InterPro" id="IPR011701">
    <property type="entry name" value="MFS"/>
</dbReference>
<dbReference type="InterPro" id="IPR036259">
    <property type="entry name" value="MFS_trans_sf"/>
</dbReference>
<feature type="transmembrane region" description="Helical" evidence="5">
    <location>
        <begin position="201"/>
        <end position="219"/>
    </location>
</feature>
<dbReference type="EMBL" id="JAZHXJ010000726">
    <property type="protein sequence ID" value="KAL1852829.1"/>
    <property type="molecule type" value="Genomic_DNA"/>
</dbReference>
<dbReference type="PANTHER" id="PTHR23501:SF81">
    <property type="entry name" value="VACUOLAR BASIC AMINO ACID TRANSPORTER 2"/>
    <property type="match status" value="1"/>
</dbReference>
<evidence type="ECO:0000256" key="5">
    <source>
        <dbReference type="SAM" id="Phobius"/>
    </source>
</evidence>
<dbReference type="PANTHER" id="PTHR23501">
    <property type="entry name" value="MAJOR FACILITATOR SUPERFAMILY"/>
    <property type="match status" value="1"/>
</dbReference>
<feature type="transmembrane region" description="Helical" evidence="5">
    <location>
        <begin position="110"/>
        <end position="130"/>
    </location>
</feature>
<name>A0ABR3W4D6_9PEZI</name>
<dbReference type="SUPFAM" id="SSF103473">
    <property type="entry name" value="MFS general substrate transporter"/>
    <property type="match status" value="1"/>
</dbReference>
<dbReference type="Pfam" id="PF07690">
    <property type="entry name" value="MFS_1"/>
    <property type="match status" value="1"/>
</dbReference>
<dbReference type="CDD" id="cd17502">
    <property type="entry name" value="MFS_Azr1_MDR_like"/>
    <property type="match status" value="1"/>
</dbReference>
<dbReference type="PROSITE" id="PS50850">
    <property type="entry name" value="MFS"/>
    <property type="match status" value="1"/>
</dbReference>
<gene>
    <name evidence="7" type="ORF">VTK73DRAFT_9127</name>
</gene>
<feature type="transmembrane region" description="Helical" evidence="5">
    <location>
        <begin position="541"/>
        <end position="560"/>
    </location>
</feature>
<evidence type="ECO:0000259" key="6">
    <source>
        <dbReference type="PROSITE" id="PS50850"/>
    </source>
</evidence>
<evidence type="ECO:0000256" key="4">
    <source>
        <dbReference type="ARBA" id="ARBA00023136"/>
    </source>
</evidence>
<evidence type="ECO:0000256" key="3">
    <source>
        <dbReference type="ARBA" id="ARBA00022989"/>
    </source>
</evidence>
<dbReference type="InterPro" id="IPR020846">
    <property type="entry name" value="MFS_dom"/>
</dbReference>
<evidence type="ECO:0000256" key="1">
    <source>
        <dbReference type="ARBA" id="ARBA00004141"/>
    </source>
</evidence>
<feature type="transmembrane region" description="Helical" evidence="5">
    <location>
        <begin position="176"/>
        <end position="195"/>
    </location>
</feature>
<accession>A0ABR3W4D6</accession>
<feature type="transmembrane region" description="Helical" evidence="5">
    <location>
        <begin position="438"/>
        <end position="457"/>
    </location>
</feature>
<comment type="subcellular location">
    <subcellularLocation>
        <location evidence="1">Membrane</location>
        <topology evidence="1">Multi-pass membrane protein</topology>
    </subcellularLocation>
</comment>
<feature type="transmembrane region" description="Helical" evidence="5">
    <location>
        <begin position="136"/>
        <end position="156"/>
    </location>
</feature>
<feature type="transmembrane region" description="Helical" evidence="5">
    <location>
        <begin position="336"/>
        <end position="360"/>
    </location>
</feature>
<feature type="domain" description="Major facilitator superfamily (MFS) profile" evidence="6">
    <location>
        <begin position="46"/>
        <end position="565"/>
    </location>
</feature>
<keyword evidence="2 5" id="KW-0812">Transmembrane</keyword>
<evidence type="ECO:0000313" key="7">
    <source>
        <dbReference type="EMBL" id="KAL1852829.1"/>
    </source>
</evidence>
<feature type="transmembrane region" description="Helical" evidence="5">
    <location>
        <begin position="372"/>
        <end position="392"/>
    </location>
</feature>